<dbReference type="Proteomes" id="UP001172386">
    <property type="component" value="Unassembled WGS sequence"/>
</dbReference>
<keyword evidence="2" id="KW-1185">Reference proteome</keyword>
<reference evidence="1" key="1">
    <citation type="submission" date="2022-10" db="EMBL/GenBank/DDBJ databases">
        <title>Culturing micro-colonial fungi from biological soil crusts in the Mojave desert and describing Neophaeococcomyces mojavensis, and introducing the new genera and species Taxawa tesnikishii.</title>
        <authorList>
            <person name="Kurbessoian T."/>
            <person name="Stajich J.E."/>
        </authorList>
    </citation>
    <scope>NUCLEOTIDE SEQUENCE</scope>
    <source>
        <strain evidence="1">JES_112</strain>
    </source>
</reference>
<name>A0ACC3A0X7_9EURO</name>
<proteinExistence type="predicted"/>
<dbReference type="EMBL" id="JAPDRQ010000150">
    <property type="protein sequence ID" value="KAJ9653545.1"/>
    <property type="molecule type" value="Genomic_DNA"/>
</dbReference>
<sequence length="493" mass="56995">MLILLLFLTPPSLLLLHQLSLAFYNLYLHPLRDYPGPRSWIAFPILRYIEQCKGTFDLCMRGYHQYYGPVVRLDADSLSFATAQAWKDIYGYGHGQNQWPKVEFRAPEATPHIIFSNDADHARFRRSLSHGFSDQALRLQEGLIKKYVDKLIAGVREECEGARNVDLTMWYNLTTFDIISDLAFGEPSNCLESKVYGHYIETMFKFVQIVPYVLLANFYPTVWAVIKLLIGKKINERRQNLFDLGKQIVMKRKNDPSKQGRADFMESMLKSKEVLSDAELASNSHILFLAGSETTATLLTGVTYWMLKTPKTMERAVREVRSAFAKEEEITFQSASTQLPYMLACLEEGLRMYSPITTILLRTVPEDVVVSGYPVPKGTQVGVHHEATYLAPYNFHRANEFIPERWLSEATTDEKNEFFRDNRDARQPFSMGPRNCIGRNLAFSEMRQILARMLWNFDLELVEKDLDWSKQKTYALRVKGPLMARVSNREWEE</sequence>
<evidence type="ECO:0000313" key="2">
    <source>
        <dbReference type="Proteomes" id="UP001172386"/>
    </source>
</evidence>
<accession>A0ACC3A0X7</accession>
<comment type="caution">
    <text evidence="1">The sequence shown here is derived from an EMBL/GenBank/DDBJ whole genome shotgun (WGS) entry which is preliminary data.</text>
</comment>
<evidence type="ECO:0000313" key="1">
    <source>
        <dbReference type="EMBL" id="KAJ9653545.1"/>
    </source>
</evidence>
<protein>
    <submittedName>
        <fullName evidence="1">Uncharacterized protein</fullName>
    </submittedName>
</protein>
<gene>
    <name evidence="1" type="ORF">H2198_007265</name>
</gene>
<organism evidence="1 2">
    <name type="scientific">Neophaeococcomyces mojaviensis</name>
    <dbReference type="NCBI Taxonomy" id="3383035"/>
    <lineage>
        <taxon>Eukaryota</taxon>
        <taxon>Fungi</taxon>
        <taxon>Dikarya</taxon>
        <taxon>Ascomycota</taxon>
        <taxon>Pezizomycotina</taxon>
        <taxon>Eurotiomycetes</taxon>
        <taxon>Chaetothyriomycetidae</taxon>
        <taxon>Chaetothyriales</taxon>
        <taxon>Chaetothyriales incertae sedis</taxon>
        <taxon>Neophaeococcomyces</taxon>
    </lineage>
</organism>